<accession>R9TFM2</accession>
<dbReference type="EMBL" id="HQ317393">
    <property type="protein sequence ID" value="AGN30284.1"/>
    <property type="molecule type" value="Genomic_DNA"/>
</dbReference>
<evidence type="ECO:0000313" key="1">
    <source>
        <dbReference type="EMBL" id="AGN30284.1"/>
    </source>
</evidence>
<dbReference type="OrthoDB" id="27018at10239"/>
<sequence length="76" mass="8590">MLKLTIFDEEKIVQVGQAVRIEHVRTKAVETAYVGLIRGAFVALFSDDAIYVFHDGSFRDTTGTYRLAHNAKLTHH</sequence>
<name>R9TFM2_9CAUD</name>
<keyword evidence="2" id="KW-1185">Reference proteome</keyword>
<organism evidence="1 2">
    <name type="scientific">Vibrio phage nt-1</name>
    <dbReference type="NCBI Taxonomy" id="115992"/>
    <lineage>
        <taxon>Viruses</taxon>
        <taxon>Duplodnaviria</taxon>
        <taxon>Heunggongvirae</taxon>
        <taxon>Uroviricota</taxon>
        <taxon>Caudoviricetes</taxon>
        <taxon>Pantevenvirales</taxon>
        <taxon>Straboviridae</taxon>
        <taxon>Mylasvirus</taxon>
        <taxon>Mylasvirus persius</taxon>
    </lineage>
</organism>
<gene>
    <name evidence="1" type="ORF">VPFG_00285</name>
</gene>
<dbReference type="KEGG" id="vg:15926738"/>
<protein>
    <submittedName>
        <fullName evidence="1">Uncharacterized protein</fullName>
    </submittedName>
</protein>
<dbReference type="GeneID" id="15926738"/>
<proteinExistence type="predicted"/>
<dbReference type="RefSeq" id="YP_008125433.1">
    <property type="nucleotide sequence ID" value="NC_021529.2"/>
</dbReference>
<dbReference type="Proteomes" id="UP000201461">
    <property type="component" value="Segment"/>
</dbReference>
<reference evidence="1 2" key="1">
    <citation type="journal article" date="2014" name="Genome Biol. Evol.">
        <title>Composite Conserved Promoter-Terminator Motifs (PeSLs) that Mediate Modular Shuffling in the Diverse T4-Like Myoviruses.</title>
        <authorList>
            <person name="Comeau A.M."/>
            <person name="Arbiol C."/>
            <person name="Krisch H.M."/>
        </authorList>
    </citation>
    <scope>NUCLEOTIDE SEQUENCE [LARGE SCALE GENOMIC DNA]</scope>
</reference>
<evidence type="ECO:0000313" key="2">
    <source>
        <dbReference type="Proteomes" id="UP000201461"/>
    </source>
</evidence>